<feature type="repeat" description="WD" evidence="3">
    <location>
        <begin position="187"/>
        <end position="228"/>
    </location>
</feature>
<dbReference type="InterPro" id="IPR036322">
    <property type="entry name" value="WD40_repeat_dom_sf"/>
</dbReference>
<feature type="repeat" description="WD" evidence="3">
    <location>
        <begin position="272"/>
        <end position="313"/>
    </location>
</feature>
<sequence>MGRQALLLVNMDNYKTSSSSATSSDGDGDDYALDRLSADSSPLMMSPWNHGSPLPKLPWPSSNISTPPPAALVGSLRRKEGHIYSLAAKDGLLYTGSDSKNIRTWRDMQEFNAFKSSSGFVKAIVISGERIFTGHQDGRIRVWTIDESGGTHRQIGTLPSFFAVLKASMRPKNYVPVAAKRNRAALWIKHADAVSSLSMSEESGLLYSASWDRTFKVWRLRDSKCVESVAAHDDAVNAVAAGGGGLVYTGSADGTVKVWRREAVGHLLWRTLLLQDSAVTALAIGGDGSVVYCGSSDGLVNFWEVEKQELSHGGVLRGHQLAVLCLATAGDLVLSGSADKTICVWRREQGVEHTCLTVLPGHMGPVKCLAVEADGGDDRKWRVYSGSLDNSVKVWSV</sequence>
<feature type="repeat" description="WD" evidence="3">
    <location>
        <begin position="229"/>
        <end position="259"/>
    </location>
</feature>
<dbReference type="AlphaFoldDB" id="A0ABD1I7Z9"/>
<dbReference type="SMART" id="SM00320">
    <property type="entry name" value="WD40"/>
    <property type="match status" value="7"/>
</dbReference>
<proteinExistence type="predicted"/>
<reference evidence="4 5" key="1">
    <citation type="submission" date="2024-06" db="EMBL/GenBank/DDBJ databases">
        <title>A chromosome level genome sequence of Diviner's sage (Salvia divinorum).</title>
        <authorList>
            <person name="Ford S.A."/>
            <person name="Ro D.-K."/>
            <person name="Ness R.W."/>
            <person name="Phillips M.A."/>
        </authorList>
    </citation>
    <scope>NUCLEOTIDE SEQUENCE [LARGE SCALE GENOMIC DNA]</scope>
    <source>
        <strain evidence="4">SAF-2024a</strain>
        <tissue evidence="4">Leaf</tissue>
    </source>
</reference>
<feature type="repeat" description="WD" evidence="3">
    <location>
        <begin position="359"/>
        <end position="397"/>
    </location>
</feature>
<dbReference type="PANTHER" id="PTHR22844:SF336">
    <property type="entry name" value="PROTEIN JINGUBANG"/>
    <property type="match status" value="1"/>
</dbReference>
<accession>A0ABD1I7Z9</accession>
<dbReference type="InterPro" id="IPR045182">
    <property type="entry name" value="JINGUBANG-like"/>
</dbReference>
<dbReference type="FunFam" id="2.130.10.10:FF:000775">
    <property type="entry name" value="BnaA09g28200D protein"/>
    <property type="match status" value="1"/>
</dbReference>
<feature type="repeat" description="WD" evidence="3">
    <location>
        <begin position="316"/>
        <end position="345"/>
    </location>
</feature>
<dbReference type="Proteomes" id="UP001567538">
    <property type="component" value="Unassembled WGS sequence"/>
</dbReference>
<dbReference type="EMBL" id="JBEAFC010000003">
    <property type="protein sequence ID" value="KAL1564850.1"/>
    <property type="molecule type" value="Genomic_DNA"/>
</dbReference>
<protein>
    <submittedName>
        <fullName evidence="4">Protein JINGUBANG-like</fullName>
    </submittedName>
</protein>
<keyword evidence="1 3" id="KW-0853">WD repeat</keyword>
<keyword evidence="2" id="KW-0677">Repeat</keyword>
<evidence type="ECO:0000313" key="4">
    <source>
        <dbReference type="EMBL" id="KAL1564850.1"/>
    </source>
</evidence>
<name>A0ABD1I7Z9_SALDI</name>
<dbReference type="Gene3D" id="2.130.10.10">
    <property type="entry name" value="YVTN repeat-like/Quinoprotein amine dehydrogenase"/>
    <property type="match status" value="3"/>
</dbReference>
<dbReference type="CDD" id="cd00200">
    <property type="entry name" value="WD40"/>
    <property type="match status" value="1"/>
</dbReference>
<evidence type="ECO:0000313" key="5">
    <source>
        <dbReference type="Proteomes" id="UP001567538"/>
    </source>
</evidence>
<evidence type="ECO:0000256" key="3">
    <source>
        <dbReference type="PROSITE-ProRule" id="PRU00221"/>
    </source>
</evidence>
<gene>
    <name evidence="4" type="ORF">AAHA92_07143</name>
</gene>
<organism evidence="4 5">
    <name type="scientific">Salvia divinorum</name>
    <name type="common">Maria pastora</name>
    <name type="synonym">Diviner's sage</name>
    <dbReference type="NCBI Taxonomy" id="28513"/>
    <lineage>
        <taxon>Eukaryota</taxon>
        <taxon>Viridiplantae</taxon>
        <taxon>Streptophyta</taxon>
        <taxon>Embryophyta</taxon>
        <taxon>Tracheophyta</taxon>
        <taxon>Spermatophyta</taxon>
        <taxon>Magnoliopsida</taxon>
        <taxon>eudicotyledons</taxon>
        <taxon>Gunneridae</taxon>
        <taxon>Pentapetalae</taxon>
        <taxon>asterids</taxon>
        <taxon>lamiids</taxon>
        <taxon>Lamiales</taxon>
        <taxon>Lamiaceae</taxon>
        <taxon>Nepetoideae</taxon>
        <taxon>Mentheae</taxon>
        <taxon>Salviinae</taxon>
        <taxon>Salvia</taxon>
        <taxon>Salvia subgen. Calosphace</taxon>
    </lineage>
</organism>
<dbReference type="SUPFAM" id="SSF50978">
    <property type="entry name" value="WD40 repeat-like"/>
    <property type="match status" value="1"/>
</dbReference>
<dbReference type="PROSITE" id="PS50082">
    <property type="entry name" value="WD_REPEATS_2"/>
    <property type="match status" value="5"/>
</dbReference>
<dbReference type="PANTHER" id="PTHR22844">
    <property type="entry name" value="F-BOX AND WD40 DOMAIN PROTEIN"/>
    <property type="match status" value="1"/>
</dbReference>
<dbReference type="InterPro" id="IPR015943">
    <property type="entry name" value="WD40/YVTN_repeat-like_dom_sf"/>
</dbReference>
<dbReference type="Pfam" id="PF00400">
    <property type="entry name" value="WD40"/>
    <property type="match status" value="5"/>
</dbReference>
<dbReference type="InterPro" id="IPR001680">
    <property type="entry name" value="WD40_rpt"/>
</dbReference>
<evidence type="ECO:0000256" key="2">
    <source>
        <dbReference type="ARBA" id="ARBA00022737"/>
    </source>
</evidence>
<dbReference type="PRINTS" id="PR00320">
    <property type="entry name" value="GPROTEINBRPT"/>
</dbReference>
<dbReference type="InterPro" id="IPR020472">
    <property type="entry name" value="WD40_PAC1"/>
</dbReference>
<dbReference type="PROSITE" id="PS50294">
    <property type="entry name" value="WD_REPEATS_REGION"/>
    <property type="match status" value="2"/>
</dbReference>
<keyword evidence="5" id="KW-1185">Reference proteome</keyword>
<evidence type="ECO:0000256" key="1">
    <source>
        <dbReference type="ARBA" id="ARBA00022574"/>
    </source>
</evidence>
<comment type="caution">
    <text evidence="4">The sequence shown here is derived from an EMBL/GenBank/DDBJ whole genome shotgun (WGS) entry which is preliminary data.</text>
</comment>